<organism evidence="1">
    <name type="scientific">Tanacetum cinerariifolium</name>
    <name type="common">Dalmatian daisy</name>
    <name type="synonym">Chrysanthemum cinerariifolium</name>
    <dbReference type="NCBI Taxonomy" id="118510"/>
    <lineage>
        <taxon>Eukaryota</taxon>
        <taxon>Viridiplantae</taxon>
        <taxon>Streptophyta</taxon>
        <taxon>Embryophyta</taxon>
        <taxon>Tracheophyta</taxon>
        <taxon>Spermatophyta</taxon>
        <taxon>Magnoliopsida</taxon>
        <taxon>eudicotyledons</taxon>
        <taxon>Gunneridae</taxon>
        <taxon>Pentapetalae</taxon>
        <taxon>asterids</taxon>
        <taxon>campanulids</taxon>
        <taxon>Asterales</taxon>
        <taxon>Asteraceae</taxon>
        <taxon>Asteroideae</taxon>
        <taxon>Anthemideae</taxon>
        <taxon>Anthemidinae</taxon>
        <taxon>Tanacetum</taxon>
    </lineage>
</organism>
<dbReference type="AlphaFoldDB" id="A0A699U0N4"/>
<gene>
    <name evidence="1" type="ORF">Tci_887806</name>
</gene>
<name>A0A699U0N4_TANCI</name>
<dbReference type="EMBL" id="BKCJ011289227">
    <property type="protein sequence ID" value="GFD15837.1"/>
    <property type="molecule type" value="Genomic_DNA"/>
</dbReference>
<feature type="non-terminal residue" evidence="1">
    <location>
        <position position="102"/>
    </location>
</feature>
<comment type="caution">
    <text evidence="1">The sequence shown here is derived from an EMBL/GenBank/DDBJ whole genome shotgun (WGS) entry which is preliminary data.</text>
</comment>
<protein>
    <submittedName>
        <fullName evidence="1">Uncharacterized protein</fullName>
    </submittedName>
</protein>
<evidence type="ECO:0000313" key="1">
    <source>
        <dbReference type="EMBL" id="GFD15837.1"/>
    </source>
</evidence>
<sequence length="102" mass="11798">MRFHMFVELCRANSRLLREDVEGCHVSPEQLAEKLRWRRLHIVERERAPCNRNAHPCRSALGDRHCRKRAPGGKPPFWNSGSTLTLTLITLTARTIPERTAL</sequence>
<proteinExistence type="predicted"/>
<reference evidence="1" key="1">
    <citation type="journal article" date="2019" name="Sci. Rep.">
        <title>Draft genome of Tanacetum cinerariifolium, the natural source of mosquito coil.</title>
        <authorList>
            <person name="Yamashiro T."/>
            <person name="Shiraishi A."/>
            <person name="Satake H."/>
            <person name="Nakayama K."/>
        </authorList>
    </citation>
    <scope>NUCLEOTIDE SEQUENCE</scope>
</reference>
<accession>A0A699U0N4</accession>